<name>A0A4R8TPH0_9PEZI</name>
<feature type="region of interest" description="Disordered" evidence="1">
    <location>
        <begin position="80"/>
        <end position="102"/>
    </location>
</feature>
<protein>
    <submittedName>
        <fullName evidence="2">Uncharacterized protein</fullName>
    </submittedName>
</protein>
<reference evidence="2 3" key="1">
    <citation type="submission" date="2018-11" db="EMBL/GenBank/DDBJ databases">
        <title>Genome sequence and assembly of Colletotrichum sidae.</title>
        <authorList>
            <person name="Gan P."/>
            <person name="Shirasu K."/>
        </authorList>
    </citation>
    <scope>NUCLEOTIDE SEQUENCE [LARGE SCALE GENOMIC DNA]</scope>
    <source>
        <strain evidence="2 3">CBS 518.97</strain>
    </source>
</reference>
<sequence>MCFVSRRELGELECGVWCTFQIQHGRRRWRDGCFTPAANIGARDRGDGDGSRSHRPFSTFTSSFAFTFTSTLTCTLTFPPTRPTSAPSSASEQNHLSPASQPLILRPPCRIQCPVQIERQEGLRRYTVRVPSGAGVAGQLLHRDWPICC</sequence>
<feature type="compositionally biased region" description="Low complexity" evidence="1">
    <location>
        <begin position="80"/>
        <end position="91"/>
    </location>
</feature>
<comment type="caution">
    <text evidence="2">The sequence shown here is derived from an EMBL/GenBank/DDBJ whole genome shotgun (WGS) entry which is preliminary data.</text>
</comment>
<evidence type="ECO:0000256" key="1">
    <source>
        <dbReference type="SAM" id="MobiDB-lite"/>
    </source>
</evidence>
<dbReference type="Proteomes" id="UP000295604">
    <property type="component" value="Unassembled WGS sequence"/>
</dbReference>
<dbReference type="EMBL" id="QAPF01000037">
    <property type="protein sequence ID" value="TEA20157.1"/>
    <property type="molecule type" value="Genomic_DNA"/>
</dbReference>
<evidence type="ECO:0000313" key="3">
    <source>
        <dbReference type="Proteomes" id="UP000295604"/>
    </source>
</evidence>
<evidence type="ECO:0000313" key="2">
    <source>
        <dbReference type="EMBL" id="TEA20157.1"/>
    </source>
</evidence>
<proteinExistence type="predicted"/>
<accession>A0A4R8TPH0</accession>
<gene>
    <name evidence="2" type="ORF">C8034_v009203</name>
</gene>
<keyword evidence="3" id="KW-1185">Reference proteome</keyword>
<organism evidence="2 3">
    <name type="scientific">Colletotrichum sidae</name>
    <dbReference type="NCBI Taxonomy" id="1347389"/>
    <lineage>
        <taxon>Eukaryota</taxon>
        <taxon>Fungi</taxon>
        <taxon>Dikarya</taxon>
        <taxon>Ascomycota</taxon>
        <taxon>Pezizomycotina</taxon>
        <taxon>Sordariomycetes</taxon>
        <taxon>Hypocreomycetidae</taxon>
        <taxon>Glomerellales</taxon>
        <taxon>Glomerellaceae</taxon>
        <taxon>Colletotrichum</taxon>
        <taxon>Colletotrichum orbiculare species complex</taxon>
    </lineage>
</organism>
<dbReference type="AlphaFoldDB" id="A0A4R8TPH0"/>